<protein>
    <submittedName>
        <fullName evidence="3">Uncharacterized protein</fullName>
    </submittedName>
</protein>
<evidence type="ECO:0000256" key="2">
    <source>
        <dbReference type="SAM" id="SignalP"/>
    </source>
</evidence>
<comment type="caution">
    <text evidence="3">The sequence shown here is derived from an EMBL/GenBank/DDBJ whole genome shotgun (WGS) entry which is preliminary data.</text>
</comment>
<dbReference type="EMBL" id="LFZN01000027">
    <property type="protein sequence ID" value="KXT03806.1"/>
    <property type="molecule type" value="Genomic_DNA"/>
</dbReference>
<feature type="signal peptide" evidence="2">
    <location>
        <begin position="1"/>
        <end position="18"/>
    </location>
</feature>
<feature type="chain" id="PRO_5007995343" evidence="2">
    <location>
        <begin position="19"/>
        <end position="80"/>
    </location>
</feature>
<accession>A0A139HN10</accession>
<feature type="region of interest" description="Disordered" evidence="1">
    <location>
        <begin position="22"/>
        <end position="42"/>
    </location>
</feature>
<evidence type="ECO:0000313" key="3">
    <source>
        <dbReference type="EMBL" id="KXT03806.1"/>
    </source>
</evidence>
<keyword evidence="4" id="KW-1185">Reference proteome</keyword>
<sequence>MHLHAFFLFSLLSLGVLAERATKRNAQPTPEPHPRALSTEELVDSPGFERRDVVYPTRCRAIHAIKTMFVLPTDAAMEDV</sequence>
<dbReference type="AlphaFoldDB" id="A0A139HN10"/>
<gene>
    <name evidence="3" type="ORF">AC578_715</name>
</gene>
<keyword evidence="2" id="KW-0732">Signal</keyword>
<dbReference type="EMBL" id="LFZN01000027">
    <property type="protein sequence ID" value="KXT03807.1"/>
    <property type="molecule type" value="Genomic_DNA"/>
</dbReference>
<organism evidence="3 4">
    <name type="scientific">Pseudocercospora eumusae</name>
    <dbReference type="NCBI Taxonomy" id="321146"/>
    <lineage>
        <taxon>Eukaryota</taxon>
        <taxon>Fungi</taxon>
        <taxon>Dikarya</taxon>
        <taxon>Ascomycota</taxon>
        <taxon>Pezizomycotina</taxon>
        <taxon>Dothideomycetes</taxon>
        <taxon>Dothideomycetidae</taxon>
        <taxon>Mycosphaerellales</taxon>
        <taxon>Mycosphaerellaceae</taxon>
        <taxon>Pseudocercospora</taxon>
    </lineage>
</organism>
<evidence type="ECO:0000313" key="4">
    <source>
        <dbReference type="Proteomes" id="UP000070133"/>
    </source>
</evidence>
<evidence type="ECO:0000256" key="1">
    <source>
        <dbReference type="SAM" id="MobiDB-lite"/>
    </source>
</evidence>
<reference evidence="3 4" key="1">
    <citation type="submission" date="2015-07" db="EMBL/GenBank/DDBJ databases">
        <title>Comparative genomics of the Sigatoka disease complex on banana suggests a link between parallel evolutionary changes in Pseudocercospora fijiensis and Pseudocercospora eumusae and increased virulence on the banana host.</title>
        <authorList>
            <person name="Chang T.-C."/>
            <person name="Salvucci A."/>
            <person name="Crous P.W."/>
            <person name="Stergiopoulos I."/>
        </authorList>
    </citation>
    <scope>NUCLEOTIDE SEQUENCE [LARGE SCALE GENOMIC DNA]</scope>
    <source>
        <strain evidence="3 4">CBS 114824</strain>
    </source>
</reference>
<proteinExistence type="predicted"/>
<dbReference type="Proteomes" id="UP000070133">
    <property type="component" value="Unassembled WGS sequence"/>
</dbReference>
<name>A0A139HN10_9PEZI</name>